<evidence type="ECO:0000256" key="2">
    <source>
        <dbReference type="ARBA" id="ARBA00006464"/>
    </source>
</evidence>
<feature type="transmembrane region" description="Helical" evidence="7">
    <location>
        <begin position="145"/>
        <end position="164"/>
    </location>
</feature>
<dbReference type="NCBIfam" id="TIGR03025">
    <property type="entry name" value="EPS_sugtrans"/>
    <property type="match status" value="1"/>
</dbReference>
<feature type="transmembrane region" description="Helical" evidence="7">
    <location>
        <begin position="315"/>
        <end position="336"/>
    </location>
</feature>
<dbReference type="InterPro" id="IPR003362">
    <property type="entry name" value="Bact_transf"/>
</dbReference>
<accession>A0A4V2QF63</accession>
<keyword evidence="10" id="KW-1185">Reference proteome</keyword>
<keyword evidence="3 9" id="KW-0808">Transferase</keyword>
<evidence type="ECO:0000313" key="10">
    <source>
        <dbReference type="Proteomes" id="UP000295008"/>
    </source>
</evidence>
<feature type="transmembrane region" description="Helical" evidence="7">
    <location>
        <begin position="82"/>
        <end position="101"/>
    </location>
</feature>
<dbReference type="GO" id="GO:0000271">
    <property type="term" value="P:polysaccharide biosynthetic process"/>
    <property type="evidence" value="ECO:0007669"/>
    <property type="project" value="InterPro"/>
</dbReference>
<dbReference type="Pfam" id="PF13727">
    <property type="entry name" value="CoA_binding_3"/>
    <property type="match status" value="1"/>
</dbReference>
<feature type="transmembrane region" description="Helical" evidence="7">
    <location>
        <begin position="121"/>
        <end position="139"/>
    </location>
</feature>
<proteinExistence type="inferred from homology"/>
<dbReference type="PANTHER" id="PTHR30576:SF0">
    <property type="entry name" value="UNDECAPRENYL-PHOSPHATE N-ACETYLGALACTOSAMINYL 1-PHOSPHATE TRANSFERASE-RELATED"/>
    <property type="match status" value="1"/>
</dbReference>
<comment type="similarity">
    <text evidence="2">Belongs to the bacterial sugar transferase family.</text>
</comment>
<evidence type="ECO:0000256" key="3">
    <source>
        <dbReference type="ARBA" id="ARBA00022679"/>
    </source>
</evidence>
<dbReference type="EMBL" id="SLUN01000009">
    <property type="protein sequence ID" value="TCL70737.1"/>
    <property type="molecule type" value="Genomic_DNA"/>
</dbReference>
<gene>
    <name evidence="9" type="ORF">EDC14_100954</name>
</gene>
<comment type="subcellular location">
    <subcellularLocation>
        <location evidence="1">Membrane</location>
        <topology evidence="1">Multi-pass membrane protein</topology>
    </subcellularLocation>
</comment>
<evidence type="ECO:0000256" key="5">
    <source>
        <dbReference type="ARBA" id="ARBA00022989"/>
    </source>
</evidence>
<evidence type="ECO:0000259" key="8">
    <source>
        <dbReference type="Pfam" id="PF02397"/>
    </source>
</evidence>
<dbReference type="InterPro" id="IPR017475">
    <property type="entry name" value="EPS_sugar_tfrase"/>
</dbReference>
<protein>
    <submittedName>
        <fullName evidence="9">Undecaprenyl-phosphate galactose phosphotransferase</fullName>
    </submittedName>
</protein>
<sequence length="508" mass="57997">MSVESQRVLEGFGGEGVGPQTIYQECILKLPKLNLAARLGRSLAPVILVAIDYLAVVLALVLSDGVRQIIMKYFLEVGPFTLNPVFFFFTIPLVYLGFISYEKLYTKRMPFWQCTEKFLKISTYSSVVLIGLLFFSGWSASFSRLFLVSNWLISFVVLVVFRYIGKRLMVRSGLWRKPVLFLGSSTTAELIQAAFEEEPNMGYQIAGVIDDHPARGRDARFPVHQNMNDVESMLKSSDIQDVMIAADGIKREQLIDLVNRIQPLVKSLVVIPDLIGVPMSNMEVNTLLNQKVILLNTKNNLTNAWNILWKRLFDLVAGTLIAILATPLILLIALWIRLDSKGPAFYNAKRIGKNGREFICYKFRTMHVNGDALLDEYFDRNPEAREEWERFAKLKTADPRVTRAGRFLRRFSLDELPQVYNVLLGNMSLVGPRPYLPREKEKMGYYYDTIIETVPGITGLWQTGGRNDVEFEGRLGMDSWYVRNWSFWLDVILLLKTVKVVLGKRGAY</sequence>
<organism evidence="9 10">
    <name type="scientific">Hydrogenispora ethanolica</name>
    <dbReference type="NCBI Taxonomy" id="1082276"/>
    <lineage>
        <taxon>Bacteria</taxon>
        <taxon>Bacillati</taxon>
        <taxon>Bacillota</taxon>
        <taxon>Hydrogenispora</taxon>
    </lineage>
</organism>
<dbReference type="InterPro" id="IPR017472">
    <property type="entry name" value="Undecaprenyl-P_galact_Ptfrase"/>
</dbReference>
<dbReference type="GO" id="GO:0016780">
    <property type="term" value="F:phosphotransferase activity, for other substituted phosphate groups"/>
    <property type="evidence" value="ECO:0007669"/>
    <property type="project" value="TreeGrafter"/>
</dbReference>
<evidence type="ECO:0000256" key="7">
    <source>
        <dbReference type="SAM" id="Phobius"/>
    </source>
</evidence>
<dbReference type="Gene3D" id="3.40.50.720">
    <property type="entry name" value="NAD(P)-binding Rossmann-like Domain"/>
    <property type="match status" value="1"/>
</dbReference>
<keyword evidence="5 7" id="KW-1133">Transmembrane helix</keyword>
<feature type="transmembrane region" description="Helical" evidence="7">
    <location>
        <begin position="42"/>
        <end position="62"/>
    </location>
</feature>
<dbReference type="Proteomes" id="UP000295008">
    <property type="component" value="Unassembled WGS sequence"/>
</dbReference>
<evidence type="ECO:0000313" key="9">
    <source>
        <dbReference type="EMBL" id="TCL70737.1"/>
    </source>
</evidence>
<dbReference type="PANTHER" id="PTHR30576">
    <property type="entry name" value="COLANIC BIOSYNTHESIS UDP-GLUCOSE LIPID CARRIER TRANSFERASE"/>
    <property type="match status" value="1"/>
</dbReference>
<evidence type="ECO:0000256" key="1">
    <source>
        <dbReference type="ARBA" id="ARBA00004141"/>
    </source>
</evidence>
<dbReference type="GO" id="GO:0005886">
    <property type="term" value="C:plasma membrane"/>
    <property type="evidence" value="ECO:0007669"/>
    <property type="project" value="InterPro"/>
</dbReference>
<dbReference type="AlphaFoldDB" id="A0A4V2QF63"/>
<dbReference type="OrthoDB" id="9808602at2"/>
<dbReference type="Pfam" id="PF02397">
    <property type="entry name" value="Bac_transf"/>
    <property type="match status" value="1"/>
</dbReference>
<reference evidence="9 10" key="1">
    <citation type="submission" date="2019-03" db="EMBL/GenBank/DDBJ databases">
        <title>Genomic Encyclopedia of Type Strains, Phase IV (KMG-IV): sequencing the most valuable type-strain genomes for metagenomic binning, comparative biology and taxonomic classification.</title>
        <authorList>
            <person name="Goeker M."/>
        </authorList>
    </citation>
    <scope>NUCLEOTIDE SEQUENCE [LARGE SCALE GENOMIC DNA]</scope>
    <source>
        <strain evidence="9 10">LX-B</strain>
    </source>
</reference>
<keyword evidence="6 7" id="KW-0472">Membrane</keyword>
<feature type="domain" description="Bacterial sugar transferase" evidence="8">
    <location>
        <begin position="310"/>
        <end position="502"/>
    </location>
</feature>
<dbReference type="NCBIfam" id="TIGR03022">
    <property type="entry name" value="WbaP_sugtrans"/>
    <property type="match status" value="1"/>
</dbReference>
<keyword evidence="4 7" id="KW-0812">Transmembrane</keyword>
<evidence type="ECO:0000256" key="4">
    <source>
        <dbReference type="ARBA" id="ARBA00022692"/>
    </source>
</evidence>
<name>A0A4V2QF63_HYDET</name>
<comment type="caution">
    <text evidence="9">The sequence shown here is derived from an EMBL/GenBank/DDBJ whole genome shotgun (WGS) entry which is preliminary data.</text>
</comment>
<evidence type="ECO:0000256" key="6">
    <source>
        <dbReference type="ARBA" id="ARBA00023136"/>
    </source>
</evidence>